<reference evidence="2 3" key="1">
    <citation type="submission" date="2020-02" db="EMBL/GenBank/DDBJ databases">
        <title>Acidophilic actinobacteria isolated from forest soil.</title>
        <authorList>
            <person name="Golinska P."/>
        </authorList>
    </citation>
    <scope>NUCLEOTIDE SEQUENCE [LARGE SCALE GENOMIC DNA]</scope>
    <source>
        <strain evidence="2 3">NL8</strain>
    </source>
</reference>
<keyword evidence="1" id="KW-1133">Transmembrane helix</keyword>
<gene>
    <name evidence="2" type="ORF">KGQ19_06660</name>
</gene>
<accession>A0ABS5KJH6</accession>
<comment type="caution">
    <text evidence="2">The sequence shown here is derived from an EMBL/GenBank/DDBJ whole genome shotgun (WGS) entry which is preliminary data.</text>
</comment>
<proteinExistence type="predicted"/>
<feature type="transmembrane region" description="Helical" evidence="1">
    <location>
        <begin position="45"/>
        <end position="66"/>
    </location>
</feature>
<evidence type="ECO:0000313" key="3">
    <source>
        <dbReference type="Proteomes" id="UP000730482"/>
    </source>
</evidence>
<dbReference type="Proteomes" id="UP000730482">
    <property type="component" value="Unassembled WGS sequence"/>
</dbReference>
<feature type="transmembrane region" description="Helical" evidence="1">
    <location>
        <begin position="110"/>
        <end position="131"/>
    </location>
</feature>
<sequence length="132" mass="14251">MDADRTFAAHVPDSQLWERWMTPSRSLSARLADHSGVLHGQWGDAGAVAVGLVFLGLGLVMALDVIRVLAYRKADLSEHSAKWLHESTVRLSGGRAEHHRQCKREGLMEVLGWGLVGLGAPAFLAGFVGLVA</sequence>
<keyword evidence="3" id="KW-1185">Reference proteome</keyword>
<protein>
    <submittedName>
        <fullName evidence="2">Uncharacterized protein</fullName>
    </submittedName>
</protein>
<organism evidence="2 3">
    <name type="scientific">Catenulispora pinistramenti</name>
    <dbReference type="NCBI Taxonomy" id="2705254"/>
    <lineage>
        <taxon>Bacteria</taxon>
        <taxon>Bacillati</taxon>
        <taxon>Actinomycetota</taxon>
        <taxon>Actinomycetes</taxon>
        <taxon>Catenulisporales</taxon>
        <taxon>Catenulisporaceae</taxon>
        <taxon>Catenulispora</taxon>
    </lineage>
</organism>
<evidence type="ECO:0000313" key="2">
    <source>
        <dbReference type="EMBL" id="MBS2546543.1"/>
    </source>
</evidence>
<dbReference type="RefSeq" id="WP_212008189.1">
    <property type="nucleotide sequence ID" value="NZ_JAAFYZ010000014.1"/>
</dbReference>
<dbReference type="EMBL" id="JAAFYZ010000014">
    <property type="protein sequence ID" value="MBS2546543.1"/>
    <property type="molecule type" value="Genomic_DNA"/>
</dbReference>
<name>A0ABS5KJH6_9ACTN</name>
<evidence type="ECO:0000256" key="1">
    <source>
        <dbReference type="SAM" id="Phobius"/>
    </source>
</evidence>
<keyword evidence="1" id="KW-0472">Membrane</keyword>
<keyword evidence="1" id="KW-0812">Transmembrane</keyword>